<gene>
    <name evidence="2" type="ORF">GCM10017653_17530</name>
</gene>
<accession>A0A9W6JWQ6</accession>
<organism evidence="2 3">
    <name type="scientific">Ancylobacter defluvii</name>
    <dbReference type="NCBI Taxonomy" id="1282440"/>
    <lineage>
        <taxon>Bacteria</taxon>
        <taxon>Pseudomonadati</taxon>
        <taxon>Pseudomonadota</taxon>
        <taxon>Alphaproteobacteria</taxon>
        <taxon>Hyphomicrobiales</taxon>
        <taxon>Xanthobacteraceae</taxon>
        <taxon>Ancylobacter</taxon>
    </lineage>
</organism>
<evidence type="ECO:0000313" key="3">
    <source>
        <dbReference type="Proteomes" id="UP001143330"/>
    </source>
</evidence>
<dbReference type="AlphaFoldDB" id="A0A9W6JWQ6"/>
<reference evidence="2" key="1">
    <citation type="journal article" date="2014" name="Int. J. Syst. Evol. Microbiol.">
        <title>Complete genome sequence of Corynebacterium casei LMG S-19264T (=DSM 44701T), isolated from a smear-ripened cheese.</title>
        <authorList>
            <consortium name="US DOE Joint Genome Institute (JGI-PGF)"/>
            <person name="Walter F."/>
            <person name="Albersmeier A."/>
            <person name="Kalinowski J."/>
            <person name="Ruckert C."/>
        </authorList>
    </citation>
    <scope>NUCLEOTIDE SEQUENCE</scope>
    <source>
        <strain evidence="2">VKM B-2789</strain>
    </source>
</reference>
<reference evidence="2" key="2">
    <citation type="submission" date="2023-01" db="EMBL/GenBank/DDBJ databases">
        <authorList>
            <person name="Sun Q."/>
            <person name="Evtushenko L."/>
        </authorList>
    </citation>
    <scope>NUCLEOTIDE SEQUENCE</scope>
    <source>
        <strain evidence="2">VKM B-2789</strain>
    </source>
</reference>
<keyword evidence="1" id="KW-0812">Transmembrane</keyword>
<evidence type="ECO:0000313" key="2">
    <source>
        <dbReference type="EMBL" id="GLK83684.1"/>
    </source>
</evidence>
<name>A0A9W6JWQ6_9HYPH</name>
<sequence length="108" mass="11401">MNRNRITGAARDLADEVGGRLRSVAGGARRQSAAQFDDLYDDAVAIGERTRGQAVDLADEALTFGRQAYGRGMQELTHHAGRHPVALILAAGIAGAALAWLCSSAARR</sequence>
<keyword evidence="3" id="KW-1185">Reference proteome</keyword>
<feature type="transmembrane region" description="Helical" evidence="1">
    <location>
        <begin position="85"/>
        <end position="106"/>
    </location>
</feature>
<proteinExistence type="predicted"/>
<dbReference type="RefSeq" id="WP_213363323.1">
    <property type="nucleotide sequence ID" value="NZ_BSFM01000009.1"/>
</dbReference>
<evidence type="ECO:0008006" key="4">
    <source>
        <dbReference type="Google" id="ProtNLM"/>
    </source>
</evidence>
<comment type="caution">
    <text evidence="2">The sequence shown here is derived from an EMBL/GenBank/DDBJ whole genome shotgun (WGS) entry which is preliminary data.</text>
</comment>
<evidence type="ECO:0000256" key="1">
    <source>
        <dbReference type="SAM" id="Phobius"/>
    </source>
</evidence>
<dbReference type="EMBL" id="BSFM01000009">
    <property type="protein sequence ID" value="GLK83684.1"/>
    <property type="molecule type" value="Genomic_DNA"/>
</dbReference>
<keyword evidence="1" id="KW-0472">Membrane</keyword>
<dbReference type="Proteomes" id="UP001143330">
    <property type="component" value="Unassembled WGS sequence"/>
</dbReference>
<protein>
    <recommendedName>
        <fullName evidence="4">CsbD family protein</fullName>
    </recommendedName>
</protein>
<keyword evidence="1" id="KW-1133">Transmembrane helix</keyword>